<dbReference type="EMBL" id="CAJPEV010005732">
    <property type="protein sequence ID" value="CAG0903454.1"/>
    <property type="molecule type" value="Genomic_DNA"/>
</dbReference>
<evidence type="ECO:0000256" key="1">
    <source>
        <dbReference type="ARBA" id="ARBA00022617"/>
    </source>
</evidence>
<dbReference type="GO" id="GO:0006801">
    <property type="term" value="P:superoxide metabolic process"/>
    <property type="evidence" value="ECO:0007669"/>
    <property type="project" value="TreeGrafter"/>
</dbReference>
<evidence type="ECO:0000313" key="4">
    <source>
        <dbReference type="EMBL" id="CAD7253367.1"/>
    </source>
</evidence>
<dbReference type="GO" id="GO:0046872">
    <property type="term" value="F:metal ion binding"/>
    <property type="evidence" value="ECO:0007669"/>
    <property type="project" value="UniProtKB-KW"/>
</dbReference>
<dbReference type="PANTHER" id="PTHR46237:SF1">
    <property type="entry name" value="CYTOCHROME B5 REDUCTASE 4"/>
    <property type="match status" value="1"/>
</dbReference>
<keyword evidence="1" id="KW-0349">Heme</keyword>
<dbReference type="InterPro" id="IPR051872">
    <property type="entry name" value="Cytochrome_b5/Flavoprotein_Rdt"/>
</dbReference>
<dbReference type="Proteomes" id="UP000677054">
    <property type="component" value="Unassembled WGS sequence"/>
</dbReference>
<keyword evidence="5" id="KW-1185">Reference proteome</keyword>
<dbReference type="GO" id="GO:0004128">
    <property type="term" value="F:cytochrome-b5 reductase activity, acting on NAD(P)H"/>
    <property type="evidence" value="ECO:0007669"/>
    <property type="project" value="TreeGrafter"/>
</dbReference>
<dbReference type="GO" id="GO:0020037">
    <property type="term" value="F:heme binding"/>
    <property type="evidence" value="ECO:0007669"/>
    <property type="project" value="TreeGrafter"/>
</dbReference>
<evidence type="ECO:0000256" key="3">
    <source>
        <dbReference type="ARBA" id="ARBA00023004"/>
    </source>
</evidence>
<dbReference type="AlphaFoldDB" id="A0A7R9FSG7"/>
<keyword evidence="2" id="KW-0479">Metal-binding</keyword>
<dbReference type="EMBL" id="LR905249">
    <property type="protein sequence ID" value="CAD7253367.1"/>
    <property type="molecule type" value="Genomic_DNA"/>
</dbReference>
<reference evidence="4" key="1">
    <citation type="submission" date="2020-11" db="EMBL/GenBank/DDBJ databases">
        <authorList>
            <person name="Tran Van P."/>
        </authorList>
    </citation>
    <scope>NUCLEOTIDE SEQUENCE</scope>
</reference>
<evidence type="ECO:0000313" key="5">
    <source>
        <dbReference type="Proteomes" id="UP000677054"/>
    </source>
</evidence>
<dbReference type="OrthoDB" id="260519at2759"/>
<accession>A0A7R9FSG7</accession>
<name>A0A7R9FSG7_9CRUS</name>
<keyword evidence="3" id="KW-0408">Iron</keyword>
<proteinExistence type="predicted"/>
<dbReference type="PANTHER" id="PTHR46237">
    <property type="entry name" value="CYTOCHROME B5 REDUCTASE 4 FAMILY MEMBER"/>
    <property type="match status" value="1"/>
</dbReference>
<dbReference type="GO" id="GO:0005783">
    <property type="term" value="C:endoplasmic reticulum"/>
    <property type="evidence" value="ECO:0007669"/>
    <property type="project" value="TreeGrafter"/>
</dbReference>
<feature type="non-terminal residue" evidence="4">
    <location>
        <position position="1"/>
    </location>
</feature>
<organism evidence="4">
    <name type="scientific">Darwinula stevensoni</name>
    <dbReference type="NCBI Taxonomy" id="69355"/>
    <lineage>
        <taxon>Eukaryota</taxon>
        <taxon>Metazoa</taxon>
        <taxon>Ecdysozoa</taxon>
        <taxon>Arthropoda</taxon>
        <taxon>Crustacea</taxon>
        <taxon>Oligostraca</taxon>
        <taxon>Ostracoda</taxon>
        <taxon>Podocopa</taxon>
        <taxon>Podocopida</taxon>
        <taxon>Darwinulocopina</taxon>
        <taxon>Darwinuloidea</taxon>
        <taxon>Darwinulidae</taxon>
        <taxon>Darwinula</taxon>
    </lineage>
</organism>
<evidence type="ECO:0000256" key="2">
    <source>
        <dbReference type="ARBA" id="ARBA00022723"/>
    </source>
</evidence>
<sequence length="78" mass="8653">MIERGNPRNKVALAPGRSLMDWIRLGNSGEDLTGVGGARKESISVQELALHNHPPHDVWIAIRGTVRDHLRPVKLVSR</sequence>
<protein>
    <submittedName>
        <fullName evidence="4">Uncharacterized protein</fullName>
    </submittedName>
</protein>
<gene>
    <name evidence="4" type="ORF">DSTB1V02_LOCUS13117</name>
</gene>